<evidence type="ECO:0000256" key="2">
    <source>
        <dbReference type="ARBA" id="ARBA00004651"/>
    </source>
</evidence>
<evidence type="ECO:0000313" key="16">
    <source>
        <dbReference type="EMBL" id="GIO47533.1"/>
    </source>
</evidence>
<dbReference type="AlphaFoldDB" id="A0A920CSK7"/>
<dbReference type="InterPro" id="IPR003660">
    <property type="entry name" value="HAMP_dom"/>
</dbReference>
<evidence type="ECO:0000259" key="15">
    <source>
        <dbReference type="PROSITE" id="PS50885"/>
    </source>
</evidence>
<keyword evidence="7" id="KW-0547">Nucleotide-binding</keyword>
<evidence type="ECO:0000313" key="17">
    <source>
        <dbReference type="Proteomes" id="UP000682811"/>
    </source>
</evidence>
<dbReference type="PROSITE" id="PS50109">
    <property type="entry name" value="HIS_KIN"/>
    <property type="match status" value="1"/>
</dbReference>
<evidence type="ECO:0000256" key="10">
    <source>
        <dbReference type="ARBA" id="ARBA00023012"/>
    </source>
</evidence>
<dbReference type="FunFam" id="1.10.287.130:FF:000001">
    <property type="entry name" value="Two-component sensor histidine kinase"/>
    <property type="match status" value="1"/>
</dbReference>
<dbReference type="InterPro" id="IPR005467">
    <property type="entry name" value="His_kinase_dom"/>
</dbReference>
<dbReference type="CDD" id="cd00082">
    <property type="entry name" value="HisKA"/>
    <property type="match status" value="1"/>
</dbReference>
<evidence type="ECO:0000256" key="11">
    <source>
        <dbReference type="ARBA" id="ARBA00023136"/>
    </source>
</evidence>
<dbReference type="PANTHER" id="PTHR43711:SF1">
    <property type="entry name" value="HISTIDINE KINASE 1"/>
    <property type="match status" value="1"/>
</dbReference>
<evidence type="ECO:0000256" key="12">
    <source>
        <dbReference type="SAM" id="MobiDB-lite"/>
    </source>
</evidence>
<dbReference type="SMART" id="SM00387">
    <property type="entry name" value="HATPase_c"/>
    <property type="match status" value="1"/>
</dbReference>
<accession>A0A920CSK7</accession>
<dbReference type="CDD" id="cd00075">
    <property type="entry name" value="HATPase"/>
    <property type="match status" value="1"/>
</dbReference>
<dbReference type="EC" id="2.7.13.3" evidence="3"/>
<sequence>MRKHDGIRVKLKVAFFMLLILAALCICWTAAYYLTHLFGWRISGLVRQLANSVLGFIIFGICISIISRFGRDRQLEFYQSIIDALKRISRGDFSVTLPVEGMEDGRFTAIIQSINDMAADLNKLESMRQEFISDVSHEIQSPLTSISGFARVLKEKQLSVEEREHYLDIIEQESVRLSRLSENMLRLASLDSEQHPFHPVPIRLDKQLQKLILACEPQWQEKELDMTAEMEPVTIEADPDLLSQVWVNLLHNAIKFTPAGGSIQVRLAAGERQVAVIVEDSGIGISEEDQTHIFERFYKADKSRTHSGGGSGLGLSIIQKIVEMHQGSVQVSSRLGEGTAITVCMPLHAAKPSTAQPAQLVQPVKRRNYGRQKKNNY</sequence>
<feature type="domain" description="Histidine kinase" evidence="14">
    <location>
        <begin position="134"/>
        <end position="349"/>
    </location>
</feature>
<name>A0A920CSK7_9BACL</name>
<dbReference type="GO" id="GO:0005524">
    <property type="term" value="F:ATP binding"/>
    <property type="evidence" value="ECO:0007669"/>
    <property type="project" value="UniProtKB-KW"/>
</dbReference>
<dbReference type="InterPro" id="IPR004358">
    <property type="entry name" value="Sig_transdc_His_kin-like_C"/>
</dbReference>
<feature type="compositionally biased region" description="Basic residues" evidence="12">
    <location>
        <begin position="364"/>
        <end position="377"/>
    </location>
</feature>
<dbReference type="SMART" id="SM00388">
    <property type="entry name" value="HisKA"/>
    <property type="match status" value="1"/>
</dbReference>
<dbReference type="GO" id="GO:0000155">
    <property type="term" value="F:phosphorelay sensor kinase activity"/>
    <property type="evidence" value="ECO:0007669"/>
    <property type="project" value="InterPro"/>
</dbReference>
<dbReference type="InterPro" id="IPR003661">
    <property type="entry name" value="HisK_dim/P_dom"/>
</dbReference>
<feature type="transmembrane region" description="Helical" evidence="13">
    <location>
        <begin position="12"/>
        <end position="33"/>
    </location>
</feature>
<dbReference type="SUPFAM" id="SSF47384">
    <property type="entry name" value="Homodimeric domain of signal transducing histidine kinase"/>
    <property type="match status" value="1"/>
</dbReference>
<keyword evidence="13" id="KW-0812">Transmembrane</keyword>
<keyword evidence="9" id="KW-0067">ATP-binding</keyword>
<evidence type="ECO:0000256" key="6">
    <source>
        <dbReference type="ARBA" id="ARBA00022679"/>
    </source>
</evidence>
<dbReference type="PANTHER" id="PTHR43711">
    <property type="entry name" value="TWO-COMPONENT HISTIDINE KINASE"/>
    <property type="match status" value="1"/>
</dbReference>
<organism evidence="16 17">
    <name type="scientific">Paenibacillus azoreducens</name>
    <dbReference type="NCBI Taxonomy" id="116718"/>
    <lineage>
        <taxon>Bacteria</taxon>
        <taxon>Bacillati</taxon>
        <taxon>Bacillota</taxon>
        <taxon>Bacilli</taxon>
        <taxon>Bacillales</taxon>
        <taxon>Paenibacillaceae</taxon>
        <taxon>Paenibacillus</taxon>
    </lineage>
</organism>
<dbReference type="CDD" id="cd06225">
    <property type="entry name" value="HAMP"/>
    <property type="match status" value="1"/>
</dbReference>
<evidence type="ECO:0000256" key="5">
    <source>
        <dbReference type="ARBA" id="ARBA00022553"/>
    </source>
</evidence>
<keyword evidence="4" id="KW-1003">Cell membrane</keyword>
<dbReference type="PRINTS" id="PR00344">
    <property type="entry name" value="BCTRLSENSOR"/>
</dbReference>
<dbReference type="RefSeq" id="WP_212978378.1">
    <property type="nucleotide sequence ID" value="NZ_AP025343.1"/>
</dbReference>
<comment type="catalytic activity">
    <reaction evidence="1">
        <text>ATP + protein L-histidine = ADP + protein N-phospho-L-histidine.</text>
        <dbReference type="EC" id="2.7.13.3"/>
    </reaction>
</comment>
<evidence type="ECO:0000256" key="9">
    <source>
        <dbReference type="ARBA" id="ARBA00022840"/>
    </source>
</evidence>
<protein>
    <recommendedName>
        <fullName evidence="3">histidine kinase</fullName>
        <ecNumber evidence="3">2.7.13.3</ecNumber>
    </recommendedName>
</protein>
<keyword evidence="13" id="KW-1133">Transmembrane helix</keyword>
<comment type="subcellular location">
    <subcellularLocation>
        <location evidence="2">Cell membrane</location>
        <topology evidence="2">Multi-pass membrane protein</topology>
    </subcellularLocation>
</comment>
<dbReference type="Gene3D" id="3.30.565.10">
    <property type="entry name" value="Histidine kinase-like ATPase, C-terminal domain"/>
    <property type="match status" value="1"/>
</dbReference>
<dbReference type="Gene3D" id="1.10.287.130">
    <property type="match status" value="1"/>
</dbReference>
<dbReference type="PROSITE" id="PS50885">
    <property type="entry name" value="HAMP"/>
    <property type="match status" value="1"/>
</dbReference>
<dbReference type="Pfam" id="PF02518">
    <property type="entry name" value="HATPase_c"/>
    <property type="match status" value="1"/>
</dbReference>
<dbReference type="InterPro" id="IPR036097">
    <property type="entry name" value="HisK_dim/P_sf"/>
</dbReference>
<dbReference type="InterPro" id="IPR003594">
    <property type="entry name" value="HATPase_dom"/>
</dbReference>
<reference evidence="16 17" key="1">
    <citation type="submission" date="2021-03" db="EMBL/GenBank/DDBJ databases">
        <title>Antimicrobial resistance genes in bacteria isolated from Japanese honey, and their potential for conferring macrolide and lincosamide resistance in the American foulbrood pathogen Paenibacillus larvae.</title>
        <authorList>
            <person name="Okamoto M."/>
            <person name="Kumagai M."/>
            <person name="Kanamori H."/>
            <person name="Takamatsu D."/>
        </authorList>
    </citation>
    <scope>NUCLEOTIDE SEQUENCE [LARGE SCALE GENOMIC DNA]</scope>
    <source>
        <strain evidence="16 17">J34TS1</strain>
    </source>
</reference>
<dbReference type="SUPFAM" id="SSF55874">
    <property type="entry name" value="ATPase domain of HSP90 chaperone/DNA topoisomerase II/histidine kinase"/>
    <property type="match status" value="1"/>
</dbReference>
<dbReference type="Pfam" id="PF00512">
    <property type="entry name" value="HisKA"/>
    <property type="match status" value="1"/>
</dbReference>
<keyword evidence="11 13" id="KW-0472">Membrane</keyword>
<dbReference type="FunFam" id="3.30.565.10:FF:000006">
    <property type="entry name" value="Sensor histidine kinase WalK"/>
    <property type="match status" value="1"/>
</dbReference>
<feature type="region of interest" description="Disordered" evidence="12">
    <location>
        <begin position="355"/>
        <end position="377"/>
    </location>
</feature>
<evidence type="ECO:0000256" key="7">
    <source>
        <dbReference type="ARBA" id="ARBA00022741"/>
    </source>
</evidence>
<proteinExistence type="predicted"/>
<dbReference type="EMBL" id="BORT01000008">
    <property type="protein sequence ID" value="GIO47533.1"/>
    <property type="molecule type" value="Genomic_DNA"/>
</dbReference>
<evidence type="ECO:0000259" key="14">
    <source>
        <dbReference type="PROSITE" id="PS50109"/>
    </source>
</evidence>
<evidence type="ECO:0000256" key="13">
    <source>
        <dbReference type="SAM" id="Phobius"/>
    </source>
</evidence>
<feature type="domain" description="HAMP" evidence="15">
    <location>
        <begin position="79"/>
        <end position="126"/>
    </location>
</feature>
<comment type="caution">
    <text evidence="16">The sequence shown here is derived from an EMBL/GenBank/DDBJ whole genome shotgun (WGS) entry which is preliminary data.</text>
</comment>
<dbReference type="InterPro" id="IPR036890">
    <property type="entry name" value="HATPase_C_sf"/>
</dbReference>
<dbReference type="InterPro" id="IPR050736">
    <property type="entry name" value="Sensor_HK_Regulatory"/>
</dbReference>
<dbReference type="Proteomes" id="UP000682811">
    <property type="component" value="Unassembled WGS sequence"/>
</dbReference>
<keyword evidence="8 16" id="KW-0418">Kinase</keyword>
<keyword evidence="17" id="KW-1185">Reference proteome</keyword>
<evidence type="ECO:0000256" key="4">
    <source>
        <dbReference type="ARBA" id="ARBA00022475"/>
    </source>
</evidence>
<feature type="transmembrane region" description="Helical" evidence="13">
    <location>
        <begin position="45"/>
        <end position="66"/>
    </location>
</feature>
<keyword evidence="10" id="KW-0902">Two-component regulatory system</keyword>
<dbReference type="GO" id="GO:0005886">
    <property type="term" value="C:plasma membrane"/>
    <property type="evidence" value="ECO:0007669"/>
    <property type="project" value="UniProtKB-SubCell"/>
</dbReference>
<gene>
    <name evidence="16" type="ORF">J34TS1_22980</name>
</gene>
<keyword evidence="6" id="KW-0808">Transferase</keyword>
<evidence type="ECO:0000256" key="8">
    <source>
        <dbReference type="ARBA" id="ARBA00022777"/>
    </source>
</evidence>
<evidence type="ECO:0000256" key="3">
    <source>
        <dbReference type="ARBA" id="ARBA00012438"/>
    </source>
</evidence>
<evidence type="ECO:0000256" key="1">
    <source>
        <dbReference type="ARBA" id="ARBA00000085"/>
    </source>
</evidence>
<keyword evidence="5" id="KW-0597">Phosphoprotein</keyword>